<reference evidence="1" key="1">
    <citation type="submission" date="2020-12" db="EMBL/GenBank/DDBJ databases">
        <authorList>
            <person name="Huq M.A."/>
        </authorList>
    </citation>
    <scope>NUCLEOTIDE SEQUENCE</scope>
    <source>
        <strain evidence="1">MAHUQ-46</strain>
    </source>
</reference>
<evidence type="ECO:0000313" key="1">
    <source>
        <dbReference type="EMBL" id="MBJ6364042.1"/>
    </source>
</evidence>
<dbReference type="AlphaFoldDB" id="A0A934JBK0"/>
<keyword evidence="2" id="KW-1185">Reference proteome</keyword>
<dbReference type="Proteomes" id="UP000640274">
    <property type="component" value="Unassembled WGS sequence"/>
</dbReference>
<accession>A0A934JBK0</accession>
<comment type="caution">
    <text evidence="1">The sequence shown here is derived from an EMBL/GenBank/DDBJ whole genome shotgun (WGS) entry which is preliminary data.</text>
</comment>
<protein>
    <submittedName>
        <fullName evidence="1">Uncharacterized protein</fullName>
    </submittedName>
</protein>
<sequence>MDGIVSTYASTPTFEEVLMYTTQTAMVSDLRIFKDWRFKTGFGKFDDSSNILHFNRWNEDKSNPLQLIQPNIQISKDMKIQLMKELFDQDPHVRTNAEARYAEWYSEKI</sequence>
<name>A0A934JBK0_9BACL</name>
<dbReference type="RefSeq" id="WP_199021647.1">
    <property type="nucleotide sequence ID" value="NZ_JAELUP010000113.1"/>
</dbReference>
<evidence type="ECO:0000313" key="2">
    <source>
        <dbReference type="Proteomes" id="UP000640274"/>
    </source>
</evidence>
<gene>
    <name evidence="1" type="ORF">JFN88_22760</name>
</gene>
<organism evidence="1 2">
    <name type="scientific">Paenibacillus roseus</name>
    <dbReference type="NCBI Taxonomy" id="2798579"/>
    <lineage>
        <taxon>Bacteria</taxon>
        <taxon>Bacillati</taxon>
        <taxon>Bacillota</taxon>
        <taxon>Bacilli</taxon>
        <taxon>Bacillales</taxon>
        <taxon>Paenibacillaceae</taxon>
        <taxon>Paenibacillus</taxon>
    </lineage>
</organism>
<proteinExistence type="predicted"/>
<dbReference type="EMBL" id="JAELUP010000113">
    <property type="protein sequence ID" value="MBJ6364042.1"/>
    <property type="molecule type" value="Genomic_DNA"/>
</dbReference>